<evidence type="ECO:0000259" key="2">
    <source>
        <dbReference type="Pfam" id="PF16092"/>
    </source>
</evidence>
<evidence type="ECO:0000259" key="3">
    <source>
        <dbReference type="Pfam" id="PF23150"/>
    </source>
</evidence>
<evidence type="ECO:0008006" key="6">
    <source>
        <dbReference type="Google" id="ProtNLM"/>
    </source>
</evidence>
<dbReference type="AlphaFoldDB" id="A0A8E0VFD6"/>
<feature type="domain" description="Cilia- and flagella-associated protein 61 N-terminal" evidence="2">
    <location>
        <begin position="9"/>
        <end position="259"/>
    </location>
</feature>
<dbReference type="InterPro" id="IPR036188">
    <property type="entry name" value="FAD/NAD-bd_sf"/>
</dbReference>
<keyword evidence="5" id="KW-1185">Reference proteome</keyword>
<dbReference type="OrthoDB" id="382863at2759"/>
<dbReference type="PANTHER" id="PTHR21178">
    <property type="entry name" value="CILIA- AND FLAGELLA-ASSOCIATED PROTEIN 61"/>
    <property type="match status" value="1"/>
</dbReference>
<dbReference type="Pfam" id="PF23150">
    <property type="entry name" value="CFAP61_dimer"/>
    <property type="match status" value="1"/>
</dbReference>
<dbReference type="EMBL" id="LUCM01010588">
    <property type="protein sequence ID" value="KAA0185259.1"/>
    <property type="molecule type" value="Genomic_DNA"/>
</dbReference>
<dbReference type="InterPro" id="IPR056299">
    <property type="entry name" value="CFAP61_dimer"/>
</dbReference>
<evidence type="ECO:0000313" key="4">
    <source>
        <dbReference type="EMBL" id="KAA0185259.1"/>
    </source>
</evidence>
<organism evidence="4 5">
    <name type="scientific">Fasciolopsis buskii</name>
    <dbReference type="NCBI Taxonomy" id="27845"/>
    <lineage>
        <taxon>Eukaryota</taxon>
        <taxon>Metazoa</taxon>
        <taxon>Spiralia</taxon>
        <taxon>Lophotrochozoa</taxon>
        <taxon>Platyhelminthes</taxon>
        <taxon>Trematoda</taxon>
        <taxon>Digenea</taxon>
        <taxon>Plagiorchiida</taxon>
        <taxon>Echinostomata</taxon>
        <taxon>Echinostomatoidea</taxon>
        <taxon>Fasciolidae</taxon>
        <taxon>Fasciolopsis</taxon>
    </lineage>
</organism>
<feature type="compositionally biased region" description="Basic and acidic residues" evidence="1">
    <location>
        <begin position="268"/>
        <end position="301"/>
    </location>
</feature>
<dbReference type="Proteomes" id="UP000728185">
    <property type="component" value="Unassembled WGS sequence"/>
</dbReference>
<accession>A0A8E0VFD6</accession>
<comment type="caution">
    <text evidence="4">The sequence shown here is derived from an EMBL/GenBank/DDBJ whole genome shotgun (WGS) entry which is preliminary data.</text>
</comment>
<evidence type="ECO:0000256" key="1">
    <source>
        <dbReference type="SAM" id="MobiDB-lite"/>
    </source>
</evidence>
<dbReference type="InterPro" id="IPR032151">
    <property type="entry name" value="CFAP61_N"/>
</dbReference>
<dbReference type="InterPro" id="IPR038884">
    <property type="entry name" value="CFAP61"/>
</dbReference>
<name>A0A8E0VFD6_9TREM</name>
<sequence length="1247" mass="143404">MQRVDELITIRRTEYTDIPKLEELITQYVREAFGRVCLLKTIDRSVLSLTLVKENNDIIGGVCLYDYPTRNRSPQESWEAWLESTIGLPNVDAKNSLFVHFLVLHPSFEDTLGMELCKSIFSLLYEVQNIFVVTEDASHFNIVKHAPFKQIEKKIHDEPYSVFVAYRSDVFPVLFSRIARVEDNDDLTPLFNSQTDVLRKTYGNYYIAELVEAQNESLKCVVVECKRKAVGFISATTHVDLDSLNETYDLEIFNGLRKPDEGDITQPTDDRNPMDISTKPDEHCPNKSEETTSEIPNKEPHYSSVCEPQITHPNPWTKKHLLSEDQMASAHREIFVPTYCGKPDAFAIQMFAIKPEFETRFIDMLPLLFDQFPEMNYAVISVPRMVPVFPMLRHFVHCRVRLGKDPQRELYVFHRAGLLRDLKVRRTCRGDTEQIGHLIRHMAPMDQVLLQQDLQAFVTHGRDQEGSVVSSFVAESLGRIVGLIIMRDEAGIEWIRANYDIEEFVYFDHHARNEHATLFHCLIAASFYCRRETFLREVFRLSNKTCFYFRILPPYVTGTFYNRATLINCLSSFYPVRPRRQIVFPSREILGVKGPEDNVIKTTNFAPALFMTTPKLLTEQRVLINARIIVIGASSTGLAVLETLAGCSYINFSSLFLLSEHGLPGDILELPDEDAQRFLTDDHCFPIKLIGQLGLRHSVHVIRGKLTAIDRKFKKITIDDDWAFSYDYLIITTGLQYHACCPNGADIRKLVTTSEAPYLPNRRFSVEFPYQQCPKNLFLINNIHDATTALAWVRTVYLTSINMDDFNIPDWKKKADKKRSDSRSHKSNQMNTLRISDSAASRLVIYGYNLDAYACVGALLNAGVPSECIVMIHPPRPDHEKPAFEDPDVERVIHTYLAQAEISLGRNFTLAKWNNSHMSDVETIEEVAFTSDEKPVRLNCRALFCFHEKTVDFDLFSATNDACLVFDSRLVIDINYHTNDPAIRAAGPVTKLQRIYYGDLWRHELGNSREIGNKLGQSVLQLFSPCRPSPSCPPRDGCHILPDFDQPKIVSCQLPGGYYYLSVTKPGLYEPLEKRMLSKDFQRMTTSSRPSNTTFPFSEQCTTKQLSREIVQNKSQPFPASNYIRLYNLHERLFNNLVSRFDEGLIPDLFEFFNDVWPLAIYHDRFDEFLGEIRDLLIMCPPNVKESLARKVLDILTETGEVKPSETAKLKELYEQDGYKRAVEERLLKFIHYNYNLLPMYAKPDLV</sequence>
<dbReference type="SUPFAM" id="SSF51905">
    <property type="entry name" value="FAD/NAD(P)-binding domain"/>
    <property type="match status" value="1"/>
</dbReference>
<dbReference type="Pfam" id="PF16092">
    <property type="entry name" value="CFAP61_N"/>
    <property type="match status" value="1"/>
</dbReference>
<feature type="region of interest" description="Disordered" evidence="1">
    <location>
        <begin position="259"/>
        <end position="304"/>
    </location>
</feature>
<protein>
    <recommendedName>
        <fullName evidence="6">Cilia- and flagella-associated protein 61 N-terminal domain-containing protein</fullName>
    </recommendedName>
</protein>
<dbReference type="Gene3D" id="3.50.50.100">
    <property type="match status" value="1"/>
</dbReference>
<feature type="domain" description="CFAP61 dimerisation" evidence="3">
    <location>
        <begin position="1042"/>
        <end position="1161"/>
    </location>
</feature>
<proteinExistence type="predicted"/>
<evidence type="ECO:0000313" key="5">
    <source>
        <dbReference type="Proteomes" id="UP000728185"/>
    </source>
</evidence>
<reference evidence="4" key="1">
    <citation type="submission" date="2019-05" db="EMBL/GenBank/DDBJ databases">
        <title>Annotation for the trematode Fasciolopsis buski.</title>
        <authorList>
            <person name="Choi Y.-J."/>
        </authorList>
    </citation>
    <scope>NUCLEOTIDE SEQUENCE</scope>
    <source>
        <strain evidence="4">HT</strain>
        <tissue evidence="4">Whole worm</tissue>
    </source>
</reference>
<dbReference type="PANTHER" id="PTHR21178:SF8">
    <property type="entry name" value="CILIA- AND FLAGELLA-ASSOCIATED PROTEIN 61"/>
    <property type="match status" value="1"/>
</dbReference>
<gene>
    <name evidence="4" type="ORF">FBUS_00638</name>
</gene>